<comment type="caution">
    <text evidence="1">The sequence shown here is derived from an EMBL/GenBank/DDBJ whole genome shotgun (WGS) entry which is preliminary data.</text>
</comment>
<protein>
    <submittedName>
        <fullName evidence="1">Sulfite exporter TauE/SafE family protein</fullName>
    </submittedName>
</protein>
<accession>A0ACC6M3K3</accession>
<organism evidence="1 2">
    <name type="scientific">Gracilibacillus pellucidus</name>
    <dbReference type="NCBI Taxonomy" id="3095368"/>
    <lineage>
        <taxon>Bacteria</taxon>
        <taxon>Bacillati</taxon>
        <taxon>Bacillota</taxon>
        <taxon>Bacilli</taxon>
        <taxon>Bacillales</taxon>
        <taxon>Bacillaceae</taxon>
        <taxon>Gracilibacillus</taxon>
    </lineage>
</organism>
<gene>
    <name evidence="1" type="ORF">SH601_06020</name>
</gene>
<dbReference type="Proteomes" id="UP001277972">
    <property type="component" value="Unassembled WGS sequence"/>
</dbReference>
<keyword evidence="2" id="KW-1185">Reference proteome</keyword>
<proteinExistence type="predicted"/>
<evidence type="ECO:0000313" key="1">
    <source>
        <dbReference type="EMBL" id="MDX8045539.1"/>
    </source>
</evidence>
<evidence type="ECO:0000313" key="2">
    <source>
        <dbReference type="Proteomes" id="UP001277972"/>
    </source>
</evidence>
<name>A0ACC6M3K3_9BACI</name>
<reference evidence="1" key="1">
    <citation type="submission" date="2023-11" db="EMBL/GenBank/DDBJ databases">
        <title>Gracilibacillus pellucida a moderately halophilic bacterium isolated from saline soil in Xinjiang province.</title>
        <authorList>
            <person name="Zhang Z."/>
            <person name="Tan F."/>
            <person name="Wang Y."/>
            <person name="Xia M."/>
        </authorList>
    </citation>
    <scope>NUCLEOTIDE SEQUENCE</scope>
    <source>
        <strain evidence="1">S3-1-1</strain>
    </source>
</reference>
<dbReference type="EMBL" id="JAWZSR010000003">
    <property type="protein sequence ID" value="MDX8045539.1"/>
    <property type="molecule type" value="Genomic_DNA"/>
</dbReference>
<sequence length="262" mass="27778">MIIIYFIVGLFASILGSIAGLGGGVIIKPILDLLGHFDLATIGILSAATVLSMATVSLIQYGTNKDVKIDKTTSPIIAIGSIIGGSSGKALFNLLTLSVNIPTVTAIIQSAVLATLLLLIYIYFKRKHRLNTFVLQNKWIILGVGFLLGLLSAFLGIGGGPINVAILSLLFSMNTKDAAINSIFIIFFSQLSALILIAFTTGYGNADLSMLYFMIPGGILGGMIGSAMVTKLTNMHVEKIFNISVLLMVCINLYNILQAAMS</sequence>